<accession>A0A1F6EVU1</accession>
<gene>
    <name evidence="2" type="ORF">A3B35_01110</name>
</gene>
<evidence type="ECO:0000313" key="3">
    <source>
        <dbReference type="Proteomes" id="UP000177215"/>
    </source>
</evidence>
<organism evidence="2 3">
    <name type="scientific">Candidatus Kaiserbacteria bacterium RIFCSPLOWO2_01_FULL_54_24</name>
    <dbReference type="NCBI Taxonomy" id="1798515"/>
    <lineage>
        <taxon>Bacteria</taxon>
        <taxon>Candidatus Kaiseribacteriota</taxon>
    </lineage>
</organism>
<dbReference type="EMBL" id="MFMC01000008">
    <property type="protein sequence ID" value="OGG77741.1"/>
    <property type="molecule type" value="Genomic_DNA"/>
</dbReference>
<sequence length="672" mass="68165">MDKSRVGERGTSVLGALVLALMLGTGAVVTFELAGPSPASVSQTGASGVLAVEKKAPTKLRAEKCTNVYACNQVAVANSKEVLSQPCTPGFDYVVDEKKGKIEVKATAQNPGACPKSATEVPSEAELRNDKVVTKEVADAKLKLNKCSDKNLVRGYIPKGTTGSCTYKYCGSIDLKEVRQGGKTVPAESMDLDCATGEGDGKTLGDIRSAARSEKLPDLIAGLSDADKARLDQSGLTGLEQRAAGRINDSLMASEQSVAESIAKTMRERRDIEASLKACETAAGCPTGTTKDDLKTEREKLIAKEMDLRRDMSRLSALEATPLADIAAKGPPGKEEVITCVGTTCKDSTGKVVPPPGSGGGGGGGGGGSNETFGKPGGGGGDLSQLLKGLTGQNQPPPGNGVPQPAGTCSPSMICGNNTIYSRNNQCVDQAMQQCQYGCSGTQCSQPPPQGTGCLTAPSQPDPSGCQNGTYKPTYGGTNNACVVGWQCVPGTGGGGTAPTAQLSCQPKVADVGMEALITFSCSAGTSSGSGFNTNGAQSGSATTTLSAPPGNTNTANFGLTCTNAGLTGSAQCSIQVGKPGIVLVANPKTVVSGKTSALGWVTSGMQKCIISSPNLSDFTSQNADKTSVNGTATTPPLTATNSATTTYNFLLSCVTLGGGTRQASTTVSATP</sequence>
<dbReference type="Proteomes" id="UP000177215">
    <property type="component" value="Unassembled WGS sequence"/>
</dbReference>
<dbReference type="STRING" id="1798515.A3B35_01110"/>
<feature type="compositionally biased region" description="Gly residues" evidence="1">
    <location>
        <begin position="358"/>
        <end position="382"/>
    </location>
</feature>
<proteinExistence type="predicted"/>
<feature type="region of interest" description="Disordered" evidence="1">
    <location>
        <begin position="349"/>
        <end position="405"/>
    </location>
</feature>
<protein>
    <submittedName>
        <fullName evidence="2">Uncharacterized protein</fullName>
    </submittedName>
</protein>
<dbReference type="AlphaFoldDB" id="A0A1F6EVU1"/>
<evidence type="ECO:0000256" key="1">
    <source>
        <dbReference type="SAM" id="MobiDB-lite"/>
    </source>
</evidence>
<name>A0A1F6EVU1_9BACT</name>
<comment type="caution">
    <text evidence="2">The sequence shown here is derived from an EMBL/GenBank/DDBJ whole genome shotgun (WGS) entry which is preliminary data.</text>
</comment>
<evidence type="ECO:0000313" key="2">
    <source>
        <dbReference type="EMBL" id="OGG77741.1"/>
    </source>
</evidence>
<reference evidence="2 3" key="1">
    <citation type="journal article" date="2016" name="Nat. Commun.">
        <title>Thousands of microbial genomes shed light on interconnected biogeochemical processes in an aquifer system.</title>
        <authorList>
            <person name="Anantharaman K."/>
            <person name="Brown C.T."/>
            <person name="Hug L.A."/>
            <person name="Sharon I."/>
            <person name="Castelle C.J."/>
            <person name="Probst A.J."/>
            <person name="Thomas B.C."/>
            <person name="Singh A."/>
            <person name="Wilkins M.J."/>
            <person name="Karaoz U."/>
            <person name="Brodie E.L."/>
            <person name="Williams K.H."/>
            <person name="Hubbard S.S."/>
            <person name="Banfield J.F."/>
        </authorList>
    </citation>
    <scope>NUCLEOTIDE SEQUENCE [LARGE SCALE GENOMIC DNA]</scope>
</reference>